<sequence>MEHSRNSSLGVINKMDNFKKQQCFVTLKRLTTNPDGKDFQDAMNSRGKSLMDFESIKLKLEKGLYLTTDEFASDVRFVFYNANVLHRVSRSIQRIAMKLSELFEMKWKYLEEKWETEKEKNKEEKSTAKPKETVTTVCGSVSYTARNNKRKFELDISKKSSNFDAKLSAKKAKKQHVTEETTFFDAKFVAKKVVMDTTTIKPKKEHVVDSILASQSKLFGCCNDVSLERKKQRKVAELTVRNIVQTVFIDDNLDSFKELERLCGHSLQDYKLNPLKKFVGLVLKDEFVRVTDLNEDKFLNRDWEEGEIIILD</sequence>
<gene>
    <name evidence="1" type="ORF">MILVUS5_LOCUS9248</name>
</gene>
<keyword evidence="2" id="KW-1185">Reference proteome</keyword>
<name>A0ACB0J3U0_TRIPR</name>
<protein>
    <submittedName>
        <fullName evidence="1">Uncharacterized protein</fullName>
    </submittedName>
</protein>
<proteinExistence type="predicted"/>
<evidence type="ECO:0000313" key="1">
    <source>
        <dbReference type="EMBL" id="CAJ2639175.1"/>
    </source>
</evidence>
<dbReference type="Proteomes" id="UP001177021">
    <property type="component" value="Unassembled WGS sequence"/>
</dbReference>
<dbReference type="EMBL" id="CASHSV030000024">
    <property type="protein sequence ID" value="CAJ2639175.1"/>
    <property type="molecule type" value="Genomic_DNA"/>
</dbReference>
<evidence type="ECO:0000313" key="2">
    <source>
        <dbReference type="Proteomes" id="UP001177021"/>
    </source>
</evidence>
<comment type="caution">
    <text evidence="1">The sequence shown here is derived from an EMBL/GenBank/DDBJ whole genome shotgun (WGS) entry which is preliminary data.</text>
</comment>
<reference evidence="1" key="1">
    <citation type="submission" date="2023-10" db="EMBL/GenBank/DDBJ databases">
        <authorList>
            <person name="Rodriguez Cubillos JULIANA M."/>
            <person name="De Vega J."/>
        </authorList>
    </citation>
    <scope>NUCLEOTIDE SEQUENCE</scope>
</reference>
<organism evidence="1 2">
    <name type="scientific">Trifolium pratense</name>
    <name type="common">Red clover</name>
    <dbReference type="NCBI Taxonomy" id="57577"/>
    <lineage>
        <taxon>Eukaryota</taxon>
        <taxon>Viridiplantae</taxon>
        <taxon>Streptophyta</taxon>
        <taxon>Embryophyta</taxon>
        <taxon>Tracheophyta</taxon>
        <taxon>Spermatophyta</taxon>
        <taxon>Magnoliopsida</taxon>
        <taxon>eudicotyledons</taxon>
        <taxon>Gunneridae</taxon>
        <taxon>Pentapetalae</taxon>
        <taxon>rosids</taxon>
        <taxon>fabids</taxon>
        <taxon>Fabales</taxon>
        <taxon>Fabaceae</taxon>
        <taxon>Papilionoideae</taxon>
        <taxon>50 kb inversion clade</taxon>
        <taxon>NPAAA clade</taxon>
        <taxon>Hologalegina</taxon>
        <taxon>IRL clade</taxon>
        <taxon>Trifolieae</taxon>
        <taxon>Trifolium</taxon>
    </lineage>
</organism>
<accession>A0ACB0J3U0</accession>